<dbReference type="Gene3D" id="1.20.1250.20">
    <property type="entry name" value="MFS general substrate transporter like domains"/>
    <property type="match status" value="2"/>
</dbReference>
<dbReference type="Proteomes" id="UP001553161">
    <property type="component" value="Unassembled WGS sequence"/>
</dbReference>
<keyword evidence="9" id="KW-1185">Reference proteome</keyword>
<dbReference type="SUPFAM" id="SSF103473">
    <property type="entry name" value="MFS general substrate transporter"/>
    <property type="match status" value="1"/>
</dbReference>
<feature type="transmembrane region" description="Helical" evidence="6">
    <location>
        <begin position="289"/>
        <end position="311"/>
    </location>
</feature>
<dbReference type="InterPro" id="IPR036259">
    <property type="entry name" value="MFS_trans_sf"/>
</dbReference>
<evidence type="ECO:0000256" key="5">
    <source>
        <dbReference type="SAM" id="MobiDB-lite"/>
    </source>
</evidence>
<dbReference type="InterPro" id="IPR020846">
    <property type="entry name" value="MFS_dom"/>
</dbReference>
<evidence type="ECO:0000313" key="9">
    <source>
        <dbReference type="Proteomes" id="UP001553161"/>
    </source>
</evidence>
<dbReference type="PANTHER" id="PTHR23521">
    <property type="entry name" value="TRANSPORTER MFS SUPERFAMILY"/>
    <property type="match status" value="1"/>
</dbReference>
<dbReference type="InterPro" id="IPR011701">
    <property type="entry name" value="MFS"/>
</dbReference>
<evidence type="ECO:0000259" key="7">
    <source>
        <dbReference type="PROSITE" id="PS50850"/>
    </source>
</evidence>
<feature type="transmembrane region" description="Helical" evidence="6">
    <location>
        <begin position="73"/>
        <end position="92"/>
    </location>
</feature>
<feature type="transmembrane region" description="Helical" evidence="6">
    <location>
        <begin position="353"/>
        <end position="371"/>
    </location>
</feature>
<feature type="domain" description="Major facilitator superfamily (MFS) profile" evidence="7">
    <location>
        <begin position="7"/>
        <end position="376"/>
    </location>
</feature>
<evidence type="ECO:0000256" key="6">
    <source>
        <dbReference type="SAM" id="Phobius"/>
    </source>
</evidence>
<evidence type="ECO:0000256" key="1">
    <source>
        <dbReference type="ARBA" id="ARBA00004370"/>
    </source>
</evidence>
<feature type="compositionally biased region" description="Acidic residues" evidence="5">
    <location>
        <begin position="410"/>
        <end position="438"/>
    </location>
</feature>
<feature type="transmembrane region" description="Helical" evidence="6">
    <location>
        <begin position="98"/>
        <end position="120"/>
    </location>
</feature>
<comment type="caution">
    <text evidence="8">The sequence shown here is derived from an EMBL/GenBank/DDBJ whole genome shotgun (WGS) entry which is preliminary data.</text>
</comment>
<feature type="transmembrane region" description="Helical" evidence="6">
    <location>
        <begin position="43"/>
        <end position="61"/>
    </location>
</feature>
<evidence type="ECO:0000313" key="8">
    <source>
        <dbReference type="EMBL" id="MEV8466351.1"/>
    </source>
</evidence>
<dbReference type="PANTHER" id="PTHR23521:SF3">
    <property type="entry name" value="MFS TRANSPORTER"/>
    <property type="match status" value="1"/>
</dbReference>
<dbReference type="PROSITE" id="PS50850">
    <property type="entry name" value="MFS"/>
    <property type="match status" value="1"/>
</dbReference>
<sequence>MIETLSRTWALLLGMMLLMVGNGIQGTLLGIRGALEEFSTFEMSLIMSAYFLGFLGGSRYAPDLIRRVGHVRVFAALASLISAILILFPSVTIPAVWILLRVVMGFCFSGVYVTAESWLNNAATNENRGMTLSLYLVVQMVGIVSAQGLLTLADPGGFVLFVIPSVLVSIAFAPILLSASPTPAHEMTKPMGIREIFQRAPLSCVGVTLLGGVFSAIFGMASVYGGQAGLTVTQISIYVAVIYLGGLCLQFPMGFLSDRMDRRKLIVVMAGVGALASVVGFVGGSFQVILVAAFLIGGTANPLYGMVLAYANDHLHVEDMAAASGRLMFLNGCGAIGGPLLTGWLMEGIGPKGFYVFIGALMTTLMFYGVYRTFRRAAPAADDSGTYVAVGLGSTAVAMTAAQDYYVDQSDEEPSVFDVAPEGEEEPEELPEPLEDEEVTLHPVKS</sequence>
<dbReference type="InterPro" id="IPR047200">
    <property type="entry name" value="MFS_YcaD-like"/>
</dbReference>
<feature type="transmembrane region" description="Helical" evidence="6">
    <location>
        <begin position="9"/>
        <end position="31"/>
    </location>
</feature>
<feature type="transmembrane region" description="Helical" evidence="6">
    <location>
        <begin position="158"/>
        <end position="179"/>
    </location>
</feature>
<dbReference type="EMBL" id="JBFBVU010000005">
    <property type="protein sequence ID" value="MEV8466351.1"/>
    <property type="molecule type" value="Genomic_DNA"/>
</dbReference>
<feature type="transmembrane region" description="Helical" evidence="6">
    <location>
        <begin position="265"/>
        <end position="283"/>
    </location>
</feature>
<gene>
    <name evidence="8" type="ORF">AB0T83_06075</name>
</gene>
<feature type="region of interest" description="Disordered" evidence="5">
    <location>
        <begin position="410"/>
        <end position="446"/>
    </location>
</feature>
<feature type="transmembrane region" description="Helical" evidence="6">
    <location>
        <begin position="200"/>
        <end position="223"/>
    </location>
</feature>
<feature type="transmembrane region" description="Helical" evidence="6">
    <location>
        <begin position="235"/>
        <end position="253"/>
    </location>
</feature>
<dbReference type="CDD" id="cd17477">
    <property type="entry name" value="MFS_YcaD_like"/>
    <property type="match status" value="1"/>
</dbReference>
<accession>A0ABV3L473</accession>
<dbReference type="InterPro" id="IPR005828">
    <property type="entry name" value="MFS_sugar_transport-like"/>
</dbReference>
<keyword evidence="3 6" id="KW-1133">Transmembrane helix</keyword>
<comment type="subcellular location">
    <subcellularLocation>
        <location evidence="1">Membrane</location>
    </subcellularLocation>
</comment>
<keyword evidence="2 6" id="KW-0812">Transmembrane</keyword>
<dbReference type="Pfam" id="PF07690">
    <property type="entry name" value="MFS_1"/>
    <property type="match status" value="1"/>
</dbReference>
<organism evidence="8 9">
    <name type="scientific">Meridianimarinicoccus marinus</name>
    <dbReference type="NCBI Taxonomy" id="3231483"/>
    <lineage>
        <taxon>Bacteria</taxon>
        <taxon>Pseudomonadati</taxon>
        <taxon>Pseudomonadota</taxon>
        <taxon>Alphaproteobacteria</taxon>
        <taxon>Rhodobacterales</taxon>
        <taxon>Paracoccaceae</taxon>
        <taxon>Meridianimarinicoccus</taxon>
    </lineage>
</organism>
<evidence type="ECO:0000256" key="2">
    <source>
        <dbReference type="ARBA" id="ARBA00022692"/>
    </source>
</evidence>
<reference evidence="8 9" key="1">
    <citation type="submission" date="2024-07" db="EMBL/GenBank/DDBJ databases">
        <authorList>
            <person name="Kang M."/>
        </authorList>
    </citation>
    <scope>NUCLEOTIDE SEQUENCE [LARGE SCALE GENOMIC DNA]</scope>
    <source>
        <strain evidence="8 9">DFM31</strain>
    </source>
</reference>
<proteinExistence type="predicted"/>
<feature type="transmembrane region" description="Helical" evidence="6">
    <location>
        <begin position="132"/>
        <end position="152"/>
    </location>
</feature>
<dbReference type="RefSeq" id="WP_366192151.1">
    <property type="nucleotide sequence ID" value="NZ_JBFBVU010000005.1"/>
</dbReference>
<protein>
    <submittedName>
        <fullName evidence="8">MFS transporter</fullName>
    </submittedName>
</protein>
<evidence type="ECO:0000256" key="3">
    <source>
        <dbReference type="ARBA" id="ARBA00022989"/>
    </source>
</evidence>
<keyword evidence="4 6" id="KW-0472">Membrane</keyword>
<dbReference type="Pfam" id="PF00083">
    <property type="entry name" value="Sugar_tr"/>
    <property type="match status" value="1"/>
</dbReference>
<feature type="transmembrane region" description="Helical" evidence="6">
    <location>
        <begin position="323"/>
        <end position="341"/>
    </location>
</feature>
<evidence type="ECO:0000256" key="4">
    <source>
        <dbReference type="ARBA" id="ARBA00023136"/>
    </source>
</evidence>
<name>A0ABV3L473_9RHOB</name>